<dbReference type="RefSeq" id="WP_084252285.1">
    <property type="nucleotide sequence ID" value="NZ_BDCR01000002.1"/>
</dbReference>
<evidence type="ECO:0000256" key="1">
    <source>
        <dbReference type="SAM" id="SignalP"/>
    </source>
</evidence>
<reference evidence="4" key="1">
    <citation type="submission" date="2016-04" db="EMBL/GenBank/DDBJ databases">
        <title>Draft genome sequence of Paludibacter jiangxiensis strain NM7.</title>
        <authorList>
            <person name="Qiu Y."/>
            <person name="Matsuura N."/>
            <person name="Ohashi A."/>
            <person name="Tourlousse M.D."/>
            <person name="Sekiguchi Y."/>
        </authorList>
    </citation>
    <scope>NUCLEOTIDE SEQUENCE [LARGE SCALE GENOMIC DNA]</scope>
    <source>
        <strain evidence="4">NM7</strain>
    </source>
</reference>
<dbReference type="AlphaFoldDB" id="A0A161L772"/>
<keyword evidence="1" id="KW-0732">Signal</keyword>
<keyword evidence="4" id="KW-1185">Reference proteome</keyword>
<feature type="chain" id="PRO_5007823705" description="Type 9 secretion system plug protein N-terminal domain-containing protein" evidence="1">
    <location>
        <begin position="19"/>
        <end position="415"/>
    </location>
</feature>
<dbReference type="Pfam" id="PF17116">
    <property type="entry name" value="T9SS_plug_1st"/>
    <property type="match status" value="1"/>
</dbReference>
<accession>A0A161L772</accession>
<organism evidence="3 4">
    <name type="scientific">Paludibacter jiangxiensis</name>
    <dbReference type="NCBI Taxonomy" id="681398"/>
    <lineage>
        <taxon>Bacteria</taxon>
        <taxon>Pseudomonadati</taxon>
        <taxon>Bacteroidota</taxon>
        <taxon>Bacteroidia</taxon>
        <taxon>Bacteroidales</taxon>
        <taxon>Paludibacteraceae</taxon>
        <taxon>Paludibacter</taxon>
    </lineage>
</organism>
<comment type="caution">
    <text evidence="3">The sequence shown here is derived from an EMBL/GenBank/DDBJ whole genome shotgun (WGS) entry which is preliminary data.</text>
</comment>
<dbReference type="InterPro" id="IPR031345">
    <property type="entry name" value="T9SS_Plug_N"/>
</dbReference>
<feature type="signal peptide" evidence="1">
    <location>
        <begin position="1"/>
        <end position="18"/>
    </location>
</feature>
<dbReference type="OrthoDB" id="1522602at2"/>
<dbReference type="EMBL" id="BDCR01000002">
    <property type="protein sequence ID" value="GAT62504.1"/>
    <property type="molecule type" value="Genomic_DNA"/>
</dbReference>
<reference evidence="4" key="2">
    <citation type="journal article" date="2017" name="Genome Announc.">
        <title>Draft genome sequence of Paludibacter jiangxiensis NM7(T), a propionate-producing fermentative bacterium.</title>
        <authorList>
            <person name="Qiu Y.-L."/>
            <person name="Tourlousse D.M."/>
            <person name="Matsuura N."/>
            <person name="Ohashi A."/>
            <person name="Sekiguchi Y."/>
        </authorList>
    </citation>
    <scope>NUCLEOTIDE SEQUENCE [LARGE SCALE GENOMIC DNA]</scope>
    <source>
        <strain evidence="4">NM7</strain>
    </source>
</reference>
<proteinExistence type="predicted"/>
<evidence type="ECO:0000313" key="4">
    <source>
        <dbReference type="Proteomes" id="UP000076586"/>
    </source>
</evidence>
<dbReference type="Proteomes" id="UP000076586">
    <property type="component" value="Unassembled WGS sequence"/>
</dbReference>
<evidence type="ECO:0000259" key="2">
    <source>
        <dbReference type="Pfam" id="PF17116"/>
    </source>
</evidence>
<name>A0A161L772_9BACT</name>
<gene>
    <name evidence="3" type="ORF">PJIAN_263</name>
</gene>
<sequence length="415" mass="47923">MKRLLLVCFFVATLCVSAQEHYRTMPLAENIKTLQVGIDGQKLSLPVIRLDDTDRICVKFDEMSHDRKNYYYSIRHCNADWTLSNITEMEAIDGSSTGTINDFESSFNTTFLYTHYAIRFPNDQVKFKISGNYRVTIYEDNNPDKVVAVACFSVVEPKVSIEGTIRGNTDMEINRRYQQIDFSVDNSRFPIKDVFSELKILIRQNGRCDNQVLGVQPSYTTSSKQSYVNNRALIFEGGNEYRNFDCSSIYTFGNGVDNIKYHAPYYHATLLPDNSRAGKPYEKIEDANGRFVINLQNDEADSVNADYMFVHFTIPTEKPFFDGSLYVLGDLNYNLFDRSVRMEYNAQHSAYEQTVLLKQGGYNYMYAFVKKGETSGSLQPMEGSLWQTRNEYVIYAYYRGWGERYDRLIGMQVVE</sequence>
<dbReference type="STRING" id="681398.PJIAN_263"/>
<feature type="domain" description="Type 9 secretion system plug protein N-terminal" evidence="2">
    <location>
        <begin position="31"/>
        <end position="156"/>
    </location>
</feature>
<protein>
    <recommendedName>
        <fullName evidence="2">Type 9 secretion system plug protein N-terminal domain-containing protein</fullName>
    </recommendedName>
</protein>
<evidence type="ECO:0000313" key="3">
    <source>
        <dbReference type="EMBL" id="GAT62504.1"/>
    </source>
</evidence>